<dbReference type="SUPFAM" id="SSF56672">
    <property type="entry name" value="DNA/RNA polymerases"/>
    <property type="match status" value="1"/>
</dbReference>
<evidence type="ECO:0000313" key="1">
    <source>
        <dbReference type="Proteomes" id="UP000235220"/>
    </source>
</evidence>
<dbReference type="PANTHER" id="PTHR46890:SF48">
    <property type="entry name" value="RNA-DIRECTED DNA POLYMERASE"/>
    <property type="match status" value="1"/>
</dbReference>
<dbReference type="InterPro" id="IPR043502">
    <property type="entry name" value="DNA/RNA_pol_sf"/>
</dbReference>
<reference evidence="2" key="1">
    <citation type="submission" date="2025-08" db="UniProtKB">
        <authorList>
            <consortium name="RefSeq"/>
        </authorList>
    </citation>
    <scope>IDENTIFICATION</scope>
    <source>
        <tissue evidence="2">Leaves</tissue>
    </source>
</reference>
<sequence length="300" mass="33985">MALKSDMSKAYDRVEWTYLIAIMEKLGFGKRCIDLIMQCVSTVKYLVLVNGHPGTEFKPSRGLRHGDPLSPYLFLLCAEGLSSLVYHAEEIGARRGVSMSKRGTSINYQLFADDFIIFCKASMQQWRIMKQRLEKYEKASRQKLNMQKTSIFFNTNTKVEVKEELAQDIVSRICGDAEKQRDVLGAKASSGSSQVWISMGYGYLIEEGMRWRVGNGENIKIWGDKWLPTPTTHMVQSQVETLLSEAKIKGLIDEKGGWNSALIDEVMCAEEVVVIKHLPINRRGSEDRTLGVKASLERFV</sequence>
<dbReference type="STRING" id="51240.A0A2I4FM13"/>
<dbReference type="InterPro" id="IPR052343">
    <property type="entry name" value="Retrotransposon-Effector_Assoc"/>
</dbReference>
<dbReference type="KEGG" id="jre:109000319"/>
<accession>A0A2I4FM13</accession>
<dbReference type="PANTHER" id="PTHR46890">
    <property type="entry name" value="NON-LTR RETROLELEMENT REVERSE TRANSCRIPTASE-LIKE PROTEIN-RELATED"/>
    <property type="match status" value="1"/>
</dbReference>
<dbReference type="Gramene" id="Jr11_09560_p1">
    <property type="protein sequence ID" value="cds.Jr11_09560_p1"/>
    <property type="gene ID" value="Jr11_09560"/>
</dbReference>
<dbReference type="Pfam" id="PF00078">
    <property type="entry name" value="RVT_1"/>
    <property type="match status" value="1"/>
</dbReference>
<dbReference type="PROSITE" id="PS50878">
    <property type="entry name" value="RT_POL"/>
    <property type="match status" value="1"/>
</dbReference>
<protein>
    <submittedName>
        <fullName evidence="2">Uncharacterized protein LOC109000319</fullName>
    </submittedName>
</protein>
<organism evidence="1 2">
    <name type="scientific">Juglans regia</name>
    <name type="common">English walnut</name>
    <dbReference type="NCBI Taxonomy" id="51240"/>
    <lineage>
        <taxon>Eukaryota</taxon>
        <taxon>Viridiplantae</taxon>
        <taxon>Streptophyta</taxon>
        <taxon>Embryophyta</taxon>
        <taxon>Tracheophyta</taxon>
        <taxon>Spermatophyta</taxon>
        <taxon>Magnoliopsida</taxon>
        <taxon>eudicotyledons</taxon>
        <taxon>Gunneridae</taxon>
        <taxon>Pentapetalae</taxon>
        <taxon>rosids</taxon>
        <taxon>fabids</taxon>
        <taxon>Fagales</taxon>
        <taxon>Juglandaceae</taxon>
        <taxon>Juglans</taxon>
    </lineage>
</organism>
<dbReference type="InterPro" id="IPR000477">
    <property type="entry name" value="RT_dom"/>
</dbReference>
<dbReference type="GeneID" id="109000319"/>
<gene>
    <name evidence="2" type="primary">LOC109000319</name>
</gene>
<dbReference type="AlphaFoldDB" id="A0A2I4FM13"/>
<evidence type="ECO:0000313" key="2">
    <source>
        <dbReference type="RefSeq" id="XP_018832697.1"/>
    </source>
</evidence>
<dbReference type="Proteomes" id="UP000235220">
    <property type="component" value="Chromosome 11"/>
</dbReference>
<keyword evidence="1" id="KW-1185">Reference proteome</keyword>
<proteinExistence type="predicted"/>
<dbReference type="OrthoDB" id="1936608at2759"/>
<dbReference type="RefSeq" id="XP_018832697.1">
    <property type="nucleotide sequence ID" value="XM_018977152.1"/>
</dbReference>
<name>A0A2I4FM13_JUGRE</name>